<dbReference type="InterPro" id="IPR049945">
    <property type="entry name" value="AAA_22"/>
</dbReference>
<organism evidence="3 5">
    <name type="scientific">Candidatus Accumulibacter cognatus</name>
    <dbReference type="NCBI Taxonomy" id="2954383"/>
    <lineage>
        <taxon>Bacteria</taxon>
        <taxon>Pseudomonadati</taxon>
        <taxon>Pseudomonadota</taxon>
        <taxon>Betaproteobacteria</taxon>
        <taxon>Candidatus Accumulibacter</taxon>
    </lineage>
</organism>
<reference evidence="4 6" key="2">
    <citation type="journal article" date="2019" name="Microbiome">
        <title>Annotated bacterial chromosomes from frame-shift-corrected long-read metagenomic data.</title>
        <authorList>
            <person name="Arumugam K."/>
            <person name="Bagci C."/>
            <person name="Bessarab I."/>
            <person name="Beier S."/>
            <person name="Buchfink B."/>
            <person name="Gorska A."/>
            <person name="Qiu G."/>
            <person name="Huson D.H."/>
            <person name="Williams R.B.H."/>
        </authorList>
    </citation>
    <scope>NUCLEOTIDE SEQUENCE [LARGE SCALE GENOMIC DNA]</scope>
    <source>
        <strain evidence="4">SSA1</strain>
    </source>
</reference>
<dbReference type="GO" id="GO:0003677">
    <property type="term" value="F:DNA binding"/>
    <property type="evidence" value="ECO:0007669"/>
    <property type="project" value="InterPro"/>
</dbReference>
<reference evidence="4" key="3">
    <citation type="submission" date="2020-06" db="EMBL/GenBank/DDBJ databases">
        <authorList>
            <person name="Arumugam K."/>
            <person name="Besarab I."/>
            <person name="Haryono M."/>
            <person name="Bagci C."/>
            <person name="Beier S."/>
            <person name="Buchfink B."/>
            <person name="Gorska A."/>
            <person name="Qiu G."/>
            <person name="Huson D.H."/>
            <person name="Williams R.B."/>
        </authorList>
    </citation>
    <scope>NUCLEOTIDE SEQUENCE</scope>
    <source>
        <strain evidence="4">SSA1</strain>
    </source>
</reference>
<dbReference type="EMBL" id="JDST02000064">
    <property type="protein sequence ID" value="KFB76076.1"/>
    <property type="molecule type" value="Genomic_DNA"/>
</dbReference>
<evidence type="ECO:0000313" key="6">
    <source>
        <dbReference type="Proteomes" id="UP000509684"/>
    </source>
</evidence>
<name>A0A080M4X6_9PROT</name>
<dbReference type="InterPro" id="IPR027417">
    <property type="entry name" value="P-loop_NTPase"/>
</dbReference>
<dbReference type="EMBL" id="CP058708">
    <property type="protein sequence ID" value="QLH52023.1"/>
    <property type="molecule type" value="Genomic_DNA"/>
</dbReference>
<dbReference type="Proteomes" id="UP000021315">
    <property type="component" value="Unassembled WGS sequence"/>
</dbReference>
<dbReference type="KEGG" id="acog:HWD57_21280"/>
<evidence type="ECO:0000259" key="1">
    <source>
        <dbReference type="Pfam" id="PF09077"/>
    </source>
</evidence>
<dbReference type="Pfam" id="PF09077">
    <property type="entry name" value="Phage-MuB_C"/>
    <property type="match status" value="1"/>
</dbReference>
<dbReference type="SUPFAM" id="SSF52540">
    <property type="entry name" value="P-loop containing nucleoside triphosphate hydrolases"/>
    <property type="match status" value="1"/>
</dbReference>
<feature type="domain" description="B transposition protein C-terminal" evidence="1">
    <location>
        <begin position="304"/>
        <end position="345"/>
    </location>
</feature>
<proteinExistence type="predicted"/>
<dbReference type="AlphaFoldDB" id="A0A080M4X6"/>
<feature type="domain" description="ORC1/DEAH AAA+ ATPase" evidence="2">
    <location>
        <begin position="133"/>
        <end position="265"/>
    </location>
</feature>
<dbReference type="Proteomes" id="UP000509684">
    <property type="component" value="Chromosome"/>
</dbReference>
<accession>A0A7D5SVG5</accession>
<evidence type="ECO:0000313" key="5">
    <source>
        <dbReference type="Proteomes" id="UP000021315"/>
    </source>
</evidence>
<dbReference type="RefSeq" id="WP_034950606.1">
    <property type="nucleotide sequence ID" value="NZ_JDST02000064.1"/>
</dbReference>
<reference evidence="3 5" key="1">
    <citation type="submission" date="2014-02" db="EMBL/GenBank/DDBJ databases">
        <title>Expanding our view of genomic diversity in Candidatus Accumulibacter clades.</title>
        <authorList>
            <person name="Skennerton C.T."/>
            <person name="Barr J.J."/>
            <person name="Slater F.R."/>
            <person name="Bond P.L."/>
            <person name="Tyson G.W."/>
        </authorList>
    </citation>
    <scope>NUCLEOTIDE SEQUENCE [LARGE SCALE GENOMIC DNA]</scope>
    <source>
        <strain evidence="5">SK-02</strain>
    </source>
</reference>
<dbReference type="GO" id="GO:0016887">
    <property type="term" value="F:ATP hydrolysis activity"/>
    <property type="evidence" value="ECO:0007669"/>
    <property type="project" value="InterPro"/>
</dbReference>
<evidence type="ECO:0000313" key="3">
    <source>
        <dbReference type="EMBL" id="KFB76076.1"/>
    </source>
</evidence>
<dbReference type="Gene3D" id="1.10.1180.10">
    <property type="entry name" value="B transposition protein, C-terminal domain"/>
    <property type="match status" value="1"/>
</dbReference>
<sequence>MLHEDSSEEQPDGYLFDRDLLYQQPVDTERWKALVDRTIDEISGAVTLKDIARAINIEVEKLSLWLTSMASFLTFGRRVGEKSVSEKIADGLEKYFLDLDSSSPNTAMRCKTRVKTSVIMAMIEGIETARSMCEFVEICAAPGLGKTESIQEYIASTRKVEGFNCPVWLVELDETCISPKTILQLIAREIVPEGHYEPKSEFSMMQAICAAAEGLGGVVLIDEGQHLADVQKIMGIPTVNLLRRFVDRRLFGIAYFGNGEIYRRLTSGTGKNKDAYTQLLSRMQDFRVEILSFGKSDGTLPALTREDVLTVAAAWGVTGVEERAYCLKAAAQPGALRNLSNIFRLSLERYGHIDISAMNKIRRF</sequence>
<dbReference type="GO" id="GO:0006313">
    <property type="term" value="P:DNA transposition"/>
    <property type="evidence" value="ECO:0007669"/>
    <property type="project" value="InterPro"/>
</dbReference>
<evidence type="ECO:0000259" key="2">
    <source>
        <dbReference type="Pfam" id="PF13401"/>
    </source>
</evidence>
<gene>
    <name evidence="3" type="ORF">AW06_002873</name>
    <name evidence="4" type="ORF">HWD57_21280</name>
</gene>
<dbReference type="InterPro" id="IPR036733">
    <property type="entry name" value="B_transposit_C_sf"/>
</dbReference>
<dbReference type="SUPFAM" id="SSF47681">
    <property type="entry name" value="C-terminal domain of B transposition protein"/>
    <property type="match status" value="1"/>
</dbReference>
<evidence type="ECO:0000313" key="4">
    <source>
        <dbReference type="EMBL" id="QLH52023.1"/>
    </source>
</evidence>
<keyword evidence="5" id="KW-1185">Reference proteome</keyword>
<dbReference type="Pfam" id="PF13401">
    <property type="entry name" value="AAA_22"/>
    <property type="match status" value="1"/>
</dbReference>
<dbReference type="STRING" id="1453999.AW06_002873"/>
<accession>A0A080M4X6</accession>
<protein>
    <submittedName>
        <fullName evidence="4">AAA family ATPase</fullName>
    </submittedName>
</protein>
<dbReference type="InterPro" id="IPR009084">
    <property type="entry name" value="B_transpositn_C"/>
</dbReference>